<dbReference type="AlphaFoldDB" id="A0A5B2XWF0"/>
<dbReference type="InterPro" id="IPR058532">
    <property type="entry name" value="YjbR/MT2646/Rv2570-like"/>
</dbReference>
<dbReference type="OrthoDB" id="6167040at2"/>
<dbReference type="SUPFAM" id="SSF142906">
    <property type="entry name" value="YjbR-like"/>
    <property type="match status" value="1"/>
</dbReference>
<dbReference type="Pfam" id="PF04237">
    <property type="entry name" value="YjbR"/>
    <property type="match status" value="1"/>
</dbReference>
<dbReference type="GO" id="GO:0003677">
    <property type="term" value="F:DNA binding"/>
    <property type="evidence" value="ECO:0007669"/>
    <property type="project" value="UniProtKB-KW"/>
</dbReference>
<comment type="caution">
    <text evidence="1">The sequence shown here is derived from an EMBL/GenBank/DDBJ whole genome shotgun (WGS) entry which is preliminary data.</text>
</comment>
<organism evidence="1 2">
    <name type="scientific">Solihabitans fulvus</name>
    <dbReference type="NCBI Taxonomy" id="1892852"/>
    <lineage>
        <taxon>Bacteria</taxon>
        <taxon>Bacillati</taxon>
        <taxon>Actinomycetota</taxon>
        <taxon>Actinomycetes</taxon>
        <taxon>Pseudonocardiales</taxon>
        <taxon>Pseudonocardiaceae</taxon>
        <taxon>Solihabitans</taxon>
    </lineage>
</organism>
<name>A0A5B2XWF0_9PSEU</name>
<keyword evidence="2" id="KW-1185">Reference proteome</keyword>
<reference evidence="1 2" key="2">
    <citation type="submission" date="2019-09" db="EMBL/GenBank/DDBJ databases">
        <authorList>
            <person name="Jin C."/>
        </authorList>
    </citation>
    <scope>NUCLEOTIDE SEQUENCE [LARGE SCALE GENOMIC DNA]</scope>
    <source>
        <strain evidence="1 2">AN110305</strain>
    </source>
</reference>
<proteinExistence type="predicted"/>
<reference evidence="1 2" key="1">
    <citation type="submission" date="2019-09" db="EMBL/GenBank/DDBJ databases">
        <title>Goodfellowia gen. nov., a new genus of the Pseudonocardineae related to Actinoalloteichus, containing Goodfellowia coeruleoviolacea gen. nov., comb. nov. gen. nov., comb. nov.</title>
        <authorList>
            <person name="Labeda D."/>
        </authorList>
    </citation>
    <scope>NUCLEOTIDE SEQUENCE [LARGE SCALE GENOMIC DNA]</scope>
    <source>
        <strain evidence="1 2">AN110305</strain>
    </source>
</reference>
<keyword evidence="1" id="KW-0238">DNA-binding</keyword>
<dbReference type="Proteomes" id="UP000323454">
    <property type="component" value="Unassembled WGS sequence"/>
</dbReference>
<sequence>MVTVEDVRRLALTLPRTTEHLIRDRVKFRVGQIVYVAFSRDETTMGFAFPKEERAALIEAEPTKFHPPRPSDERYNWVCVWLAAIDEDEMTELVVEAWRMVVPKRVAAAHLDGLIGKA</sequence>
<dbReference type="InterPro" id="IPR038056">
    <property type="entry name" value="YjbR-like_sf"/>
</dbReference>
<dbReference type="Gene3D" id="3.90.1150.30">
    <property type="match status" value="1"/>
</dbReference>
<protein>
    <submittedName>
        <fullName evidence="1">MmcQ/YjbR family DNA-binding protein</fullName>
    </submittedName>
</protein>
<dbReference type="EMBL" id="VUOB01000001">
    <property type="protein sequence ID" value="KAA2267031.1"/>
    <property type="molecule type" value="Genomic_DNA"/>
</dbReference>
<accession>A0A5B2XWF0</accession>
<evidence type="ECO:0000313" key="1">
    <source>
        <dbReference type="EMBL" id="KAA2267031.1"/>
    </source>
</evidence>
<evidence type="ECO:0000313" key="2">
    <source>
        <dbReference type="Proteomes" id="UP000323454"/>
    </source>
</evidence>
<dbReference type="RefSeq" id="WP_149847339.1">
    <property type="nucleotide sequence ID" value="NZ_VUOB01000001.1"/>
</dbReference>
<gene>
    <name evidence="1" type="ORF">F0L68_00400</name>
</gene>